<dbReference type="EMBL" id="PHJU02000027">
    <property type="protein sequence ID" value="PQL82444.1"/>
    <property type="molecule type" value="Genomic_DNA"/>
</dbReference>
<dbReference type="Proteomes" id="UP000233757">
    <property type="component" value="Unassembled WGS sequence"/>
</dbReference>
<dbReference type="RefSeq" id="WP_000702345.1">
    <property type="nucleotide sequence ID" value="NZ_PHJU02000027.1"/>
</dbReference>
<organism evidence="2 3">
    <name type="scientific">Acinetobacter baumannii</name>
    <dbReference type="NCBI Taxonomy" id="470"/>
    <lineage>
        <taxon>Bacteria</taxon>
        <taxon>Pseudomonadati</taxon>
        <taxon>Pseudomonadota</taxon>
        <taxon>Gammaproteobacteria</taxon>
        <taxon>Moraxellales</taxon>
        <taxon>Moraxellaceae</taxon>
        <taxon>Acinetobacter</taxon>
        <taxon>Acinetobacter calcoaceticus/baumannii complex</taxon>
    </lineage>
</organism>
<dbReference type="InterPro" id="IPR012340">
    <property type="entry name" value="NA-bd_OB-fold"/>
</dbReference>
<sequence>MKIRLNNVRLAFPSLFVATTVQGQGEPAFSASFILTSDHPQLAEIRTAMEKMGVEKWGAKWPQVKKEIESKDRMALHDGDLKAEYAGYEGNFYISARNKTRPTVFDRDGKTALIQADGRPYAGCYVNAAIELWCQDNSYGKRINASLRGVQFLKDGEAFAGGGVASEADFDDLSSEDTADNDPLFAGA</sequence>
<feature type="compositionally biased region" description="Acidic residues" evidence="1">
    <location>
        <begin position="169"/>
        <end position="180"/>
    </location>
</feature>
<comment type="caution">
    <text evidence="2">The sequence shown here is derived from an EMBL/GenBank/DDBJ whole genome shotgun (WGS) entry which is preliminary data.</text>
</comment>
<dbReference type="Pfam" id="PF10991">
    <property type="entry name" value="Enc34_ssDNA-bd"/>
    <property type="match status" value="1"/>
</dbReference>
<feature type="region of interest" description="Disordered" evidence="1">
    <location>
        <begin position="169"/>
        <end position="188"/>
    </location>
</feature>
<dbReference type="InterPro" id="IPR022595">
    <property type="entry name" value="Enc34_ssDNA-bd"/>
</dbReference>
<evidence type="ECO:0000313" key="3">
    <source>
        <dbReference type="Proteomes" id="UP000233757"/>
    </source>
</evidence>
<dbReference type="Gene3D" id="2.40.50.140">
    <property type="entry name" value="Nucleic acid-binding proteins"/>
    <property type="match status" value="1"/>
</dbReference>
<protein>
    <submittedName>
        <fullName evidence="2">DUF2815 domain-containing protein</fullName>
    </submittedName>
</protein>
<gene>
    <name evidence="2" type="ORF">CV954_012780</name>
</gene>
<evidence type="ECO:0000313" key="2">
    <source>
        <dbReference type="EMBL" id="PQL82444.1"/>
    </source>
</evidence>
<reference evidence="2 3" key="1">
    <citation type="submission" date="2018-02" db="EMBL/GenBank/DDBJ databases">
        <title>Acinetobacter baumanii whole genome sequence.</title>
        <authorList>
            <person name="Qasim Z.J."/>
        </authorList>
    </citation>
    <scope>NUCLEOTIDE SEQUENCE [LARGE SCALE GENOMIC DNA]</scope>
    <source>
        <strain evidence="2 3">ZQ8</strain>
    </source>
</reference>
<proteinExistence type="predicted"/>
<name>A0AA45B707_ACIBA</name>
<dbReference type="AlphaFoldDB" id="A0AA45B707"/>
<accession>A0AA45B707</accession>
<dbReference type="SUPFAM" id="SSF50249">
    <property type="entry name" value="Nucleic acid-binding proteins"/>
    <property type="match status" value="1"/>
</dbReference>
<evidence type="ECO:0000256" key="1">
    <source>
        <dbReference type="SAM" id="MobiDB-lite"/>
    </source>
</evidence>